<dbReference type="PANTHER" id="PTHR43179">
    <property type="entry name" value="RHAMNOSYLTRANSFERASE WBBL"/>
    <property type="match status" value="1"/>
</dbReference>
<dbReference type="InterPro" id="IPR001173">
    <property type="entry name" value="Glyco_trans_2-like"/>
</dbReference>
<keyword evidence="3 5" id="KW-0808">Transferase</keyword>
<dbReference type="OrthoDB" id="7665907at2"/>
<evidence type="ECO:0000256" key="1">
    <source>
        <dbReference type="ARBA" id="ARBA00006739"/>
    </source>
</evidence>
<proteinExistence type="inferred from homology"/>
<comment type="similarity">
    <text evidence="1">Belongs to the glycosyltransferase 2 family.</text>
</comment>
<dbReference type="Proteomes" id="UP000321272">
    <property type="component" value="Chromosome"/>
</dbReference>
<evidence type="ECO:0000256" key="3">
    <source>
        <dbReference type="ARBA" id="ARBA00022679"/>
    </source>
</evidence>
<dbReference type="PANTHER" id="PTHR43179:SF12">
    <property type="entry name" value="GALACTOFURANOSYLTRANSFERASE GLFT2"/>
    <property type="match status" value="1"/>
</dbReference>
<evidence type="ECO:0000256" key="2">
    <source>
        <dbReference type="ARBA" id="ARBA00022676"/>
    </source>
</evidence>
<keyword evidence="6" id="KW-1185">Reference proteome</keyword>
<dbReference type="EMBL" id="CP042382">
    <property type="protein sequence ID" value="QEA39574.1"/>
    <property type="molecule type" value="Genomic_DNA"/>
</dbReference>
<dbReference type="AlphaFoldDB" id="A0A5B8STD1"/>
<dbReference type="Pfam" id="PF00535">
    <property type="entry name" value="Glycos_transf_2"/>
    <property type="match status" value="1"/>
</dbReference>
<sequence length="339" mass="38128">MPNVIAVILTYNRQELLQRCLDAVYSQTQPCSRVLVIDNASTDGTKEMLNSLQLPNLEVHVLSRNLGAAGGFNLGFRLAYQKGADFVWMMDDDVIPTPEALQRLREAEGVLKAQNTEYSYLLSAAFTEDGLATNTPVVDTSKNSIGYPDWTQLIEHGLIAIQRGTFVSILVPRATLATFGLPIASMFIWGEDTEFTLRVTRTTPGYLVGNSRVLHLRQKNGAVTILSEENPARIEYFKYSIRNNLYVAKKYSLFRQYAFLMLKDLNWLIRLLRRGQFQKAKVVMKGIIGSIGFSPRVEAADAPFDKAKATFSTFTPVRYELQAANHEMITKKPQVRMTS</sequence>
<name>A0A5B8STD1_9GAMM</name>
<evidence type="ECO:0000313" key="5">
    <source>
        <dbReference type="EMBL" id="QEA39574.1"/>
    </source>
</evidence>
<feature type="domain" description="Glycosyltransferase 2-like" evidence="4">
    <location>
        <begin position="7"/>
        <end position="105"/>
    </location>
</feature>
<dbReference type="RefSeq" id="WP_147184625.1">
    <property type="nucleotide sequence ID" value="NZ_CP042382.1"/>
</dbReference>
<evidence type="ECO:0000313" key="6">
    <source>
        <dbReference type="Proteomes" id="UP000321272"/>
    </source>
</evidence>
<accession>A0A5B8STD1</accession>
<dbReference type="Gene3D" id="3.90.550.10">
    <property type="entry name" value="Spore Coat Polysaccharide Biosynthesis Protein SpsA, Chain A"/>
    <property type="match status" value="1"/>
</dbReference>
<keyword evidence="2" id="KW-0328">Glycosyltransferase</keyword>
<protein>
    <submittedName>
        <fullName evidence="5">Glycosyltransferase</fullName>
    </submittedName>
</protein>
<dbReference type="InterPro" id="IPR029044">
    <property type="entry name" value="Nucleotide-diphossugar_trans"/>
</dbReference>
<dbReference type="SUPFAM" id="SSF53448">
    <property type="entry name" value="Nucleotide-diphospho-sugar transferases"/>
    <property type="match status" value="1"/>
</dbReference>
<organism evidence="5 6">
    <name type="scientific">Pistricoccus aurantiacus</name>
    <dbReference type="NCBI Taxonomy" id="1883414"/>
    <lineage>
        <taxon>Bacteria</taxon>
        <taxon>Pseudomonadati</taxon>
        <taxon>Pseudomonadota</taxon>
        <taxon>Gammaproteobacteria</taxon>
        <taxon>Oceanospirillales</taxon>
        <taxon>Halomonadaceae</taxon>
        <taxon>Pistricoccus</taxon>
    </lineage>
</organism>
<evidence type="ECO:0000259" key="4">
    <source>
        <dbReference type="Pfam" id="PF00535"/>
    </source>
</evidence>
<reference evidence="5 6" key="1">
    <citation type="submission" date="2019-06" db="EMBL/GenBank/DDBJ databases">
        <title>Genome analyses of bacteria isolated from kimchi.</title>
        <authorList>
            <person name="Lee S."/>
            <person name="Ahn S."/>
            <person name="Roh S."/>
        </authorList>
    </citation>
    <scope>NUCLEOTIDE SEQUENCE [LARGE SCALE GENOMIC DNA]</scope>
    <source>
        <strain evidence="5 6">CBA4606</strain>
    </source>
</reference>
<dbReference type="GO" id="GO:0016757">
    <property type="term" value="F:glycosyltransferase activity"/>
    <property type="evidence" value="ECO:0007669"/>
    <property type="project" value="UniProtKB-KW"/>
</dbReference>
<dbReference type="CDD" id="cd04185">
    <property type="entry name" value="GT_2_like_b"/>
    <property type="match status" value="1"/>
</dbReference>
<dbReference type="KEGG" id="paur:FGL86_11115"/>
<gene>
    <name evidence="5" type="ORF">FGL86_11115</name>
</gene>